<feature type="compositionally biased region" description="Acidic residues" evidence="1">
    <location>
        <begin position="19"/>
        <end position="31"/>
    </location>
</feature>
<keyword evidence="5" id="KW-1185">Reference proteome</keyword>
<accession>A0A0D1ZKL7</accession>
<proteinExistence type="predicted"/>
<dbReference type="AlphaFoldDB" id="A0A0D1ZKL7"/>
<evidence type="ECO:0000313" key="3">
    <source>
        <dbReference type="EMBL" id="KIV87353.1"/>
    </source>
</evidence>
<evidence type="ECO:0000313" key="2">
    <source>
        <dbReference type="EMBL" id="KAK5065470.1"/>
    </source>
</evidence>
<gene>
    <name evidence="2" type="ORF">LTR69_003019</name>
    <name evidence="3" type="ORF">PV11_02905</name>
</gene>
<dbReference type="Proteomes" id="UP001345691">
    <property type="component" value="Unassembled WGS sequence"/>
</dbReference>
<organism evidence="3 4">
    <name type="scientific">Exophiala sideris</name>
    <dbReference type="NCBI Taxonomy" id="1016849"/>
    <lineage>
        <taxon>Eukaryota</taxon>
        <taxon>Fungi</taxon>
        <taxon>Dikarya</taxon>
        <taxon>Ascomycota</taxon>
        <taxon>Pezizomycotina</taxon>
        <taxon>Eurotiomycetes</taxon>
        <taxon>Chaetothyriomycetidae</taxon>
        <taxon>Chaetothyriales</taxon>
        <taxon>Herpotrichiellaceae</taxon>
        <taxon>Exophiala</taxon>
    </lineage>
</organism>
<dbReference type="HOGENOM" id="CLU_174939_0_0_1"/>
<dbReference type="EMBL" id="KN846951">
    <property type="protein sequence ID" value="KIV87353.1"/>
    <property type="molecule type" value="Genomic_DNA"/>
</dbReference>
<dbReference type="Proteomes" id="UP000053599">
    <property type="component" value="Unassembled WGS sequence"/>
</dbReference>
<dbReference type="EMBL" id="JAVRRF010000005">
    <property type="protein sequence ID" value="KAK5065470.1"/>
    <property type="molecule type" value="Genomic_DNA"/>
</dbReference>
<sequence length="92" mass="10138">MDSVRQKLKRRVSHKDPEPNFDENDSADEETVSYVSKEAEAAEKDGHPIGRPGTFLHRLISHGNKKTEDQLAKEAAAGNPQAGSGDRVVTQR</sequence>
<reference evidence="2 5" key="2">
    <citation type="submission" date="2023-08" db="EMBL/GenBank/DDBJ databases">
        <title>Black Yeasts Isolated from many extreme environments.</title>
        <authorList>
            <person name="Coleine C."/>
            <person name="Stajich J.E."/>
            <person name="Selbmann L."/>
        </authorList>
    </citation>
    <scope>NUCLEOTIDE SEQUENCE [LARGE SCALE GENOMIC DNA]</scope>
    <source>
        <strain evidence="2 5">CCFEE 6328</strain>
    </source>
</reference>
<protein>
    <submittedName>
        <fullName evidence="3">Uncharacterized protein</fullName>
    </submittedName>
</protein>
<name>A0A0D1ZKL7_9EURO</name>
<evidence type="ECO:0000256" key="1">
    <source>
        <dbReference type="SAM" id="MobiDB-lite"/>
    </source>
</evidence>
<feature type="compositionally biased region" description="Basic residues" evidence="1">
    <location>
        <begin position="1"/>
        <end position="13"/>
    </location>
</feature>
<reference evidence="3 4" key="1">
    <citation type="submission" date="2015-01" db="EMBL/GenBank/DDBJ databases">
        <title>The Genome Sequence of Exophiala sideris CBS121828.</title>
        <authorList>
            <consortium name="The Broad Institute Genomics Platform"/>
            <person name="Cuomo C."/>
            <person name="de Hoog S."/>
            <person name="Gorbushina A."/>
            <person name="Stielow B."/>
            <person name="Teixiera M."/>
            <person name="Abouelleil A."/>
            <person name="Chapman S.B."/>
            <person name="Priest M."/>
            <person name="Young S.K."/>
            <person name="Wortman J."/>
            <person name="Nusbaum C."/>
            <person name="Birren B."/>
        </authorList>
    </citation>
    <scope>NUCLEOTIDE SEQUENCE [LARGE SCALE GENOMIC DNA]</scope>
    <source>
        <strain evidence="3 4">CBS 121828</strain>
    </source>
</reference>
<feature type="region of interest" description="Disordered" evidence="1">
    <location>
        <begin position="62"/>
        <end position="92"/>
    </location>
</feature>
<feature type="region of interest" description="Disordered" evidence="1">
    <location>
        <begin position="1"/>
        <end position="32"/>
    </location>
</feature>
<evidence type="ECO:0000313" key="4">
    <source>
        <dbReference type="Proteomes" id="UP000053599"/>
    </source>
</evidence>
<evidence type="ECO:0000313" key="5">
    <source>
        <dbReference type="Proteomes" id="UP001345691"/>
    </source>
</evidence>
<dbReference type="OrthoDB" id="5313204at2759"/>